<name>A0A1S7QR49_9HYPH</name>
<gene>
    <name evidence="1" type="ORF">AGR7C_Lc100068</name>
</gene>
<proteinExistence type="predicted"/>
<dbReference type="RefSeq" id="WP_080819410.1">
    <property type="nucleotide sequence ID" value="NZ_LT009749.1"/>
</dbReference>
<evidence type="ECO:0000313" key="1">
    <source>
        <dbReference type="EMBL" id="CUX40832.1"/>
    </source>
</evidence>
<reference evidence="1 2" key="1">
    <citation type="submission" date="2016-01" db="EMBL/GenBank/DDBJ databases">
        <authorList>
            <person name="Oliw E.H."/>
        </authorList>
    </citation>
    <scope>NUCLEOTIDE SEQUENCE [LARGE SCALE GENOMIC DNA]</scope>
    <source>
        <strain evidence="1 2">Zutra 3-1</strain>
    </source>
</reference>
<dbReference type="AlphaFoldDB" id="A0A1S7QR49"/>
<sequence length="80" mass="9393">MTKVSCYAEVSFNISEVDFEDIEKEYERRKQSYSWAPVVYRMIAEGRTEDAMQEMHRHMPDLAPPSHERAIADLITGKRN</sequence>
<dbReference type="EMBL" id="FBWG01000028">
    <property type="protein sequence ID" value="CUX40832.1"/>
    <property type="molecule type" value="Genomic_DNA"/>
</dbReference>
<dbReference type="Proteomes" id="UP000191987">
    <property type="component" value="Unassembled WGS sequence"/>
</dbReference>
<accession>A0A1S7QR49</accession>
<evidence type="ECO:0000313" key="2">
    <source>
        <dbReference type="Proteomes" id="UP000191987"/>
    </source>
</evidence>
<protein>
    <submittedName>
        <fullName evidence="1">Uncharacterized protein</fullName>
    </submittedName>
</protein>
<organism evidence="1 2">
    <name type="scientific">Agrobacterium deltaense Zutra 3/1</name>
    <dbReference type="NCBI Taxonomy" id="1183427"/>
    <lineage>
        <taxon>Bacteria</taxon>
        <taxon>Pseudomonadati</taxon>
        <taxon>Pseudomonadota</taxon>
        <taxon>Alphaproteobacteria</taxon>
        <taxon>Hyphomicrobiales</taxon>
        <taxon>Rhizobiaceae</taxon>
        <taxon>Rhizobium/Agrobacterium group</taxon>
        <taxon>Agrobacterium</taxon>
    </lineage>
</organism>